<dbReference type="SUPFAM" id="SSF53474">
    <property type="entry name" value="alpha/beta-Hydrolases"/>
    <property type="match status" value="1"/>
</dbReference>
<dbReference type="PANTHER" id="PTHR43798">
    <property type="entry name" value="MONOACYLGLYCEROL LIPASE"/>
    <property type="match status" value="1"/>
</dbReference>
<dbReference type="InterPro" id="IPR022742">
    <property type="entry name" value="Hydrolase_4"/>
</dbReference>
<feature type="domain" description="Serine aminopeptidase S33" evidence="1">
    <location>
        <begin position="90"/>
        <end position="204"/>
    </location>
</feature>
<reference evidence="2" key="1">
    <citation type="submission" date="2023-04" db="EMBL/GenBank/DDBJ databases">
        <title>Genome Encyclopedia of Bacteria and Archaea VI: Functional Genomics of Type Strains.</title>
        <authorList>
            <person name="Whitman W."/>
        </authorList>
    </citation>
    <scope>NUCLEOTIDE SEQUENCE</scope>
    <source>
        <strain evidence="2">Enz.4-51</strain>
    </source>
</reference>
<keyword evidence="3" id="KW-1185">Reference proteome</keyword>
<dbReference type="Proteomes" id="UP001161160">
    <property type="component" value="Unassembled WGS sequence"/>
</dbReference>
<dbReference type="PANTHER" id="PTHR43798:SF33">
    <property type="entry name" value="HYDROLASE, PUTATIVE (AFU_ORTHOLOGUE AFUA_2G14860)-RELATED"/>
    <property type="match status" value="1"/>
</dbReference>
<evidence type="ECO:0000313" key="2">
    <source>
        <dbReference type="EMBL" id="MDH6503987.1"/>
    </source>
</evidence>
<sequence length="322" mass="36261">MKKELFNLLMEVKAEILKSIQPLGGKKTIIEIQEQPHMQVQSLVKVESTPSVVERDEKNLLETLYYEIQDGARLRKIAYTVSGSIDAENILLCLPGLLETKASFLGIHHFFLKTPNYKVISVDFSGRGQSDYLDSDQSYKMSLYLSDLSQFVEGVLFRDQSRRPKLTVLGTSMGGVLAMYLCKVFGSKIFGIVLNDIALTVNWTSLYSLYKSMKNDAGFKEARELAREFDVDEKAMSDVQLPTHFDLAYQADVWGMNFHESLEGYKGRVSLIYGGDSKICTKRRVSEAKTHIPRLKTFEVPGAGHPAPFTVPVCEFIQSAMI</sequence>
<evidence type="ECO:0000259" key="1">
    <source>
        <dbReference type="Pfam" id="PF12146"/>
    </source>
</evidence>
<dbReference type="EMBL" id="JARXYA010000005">
    <property type="protein sequence ID" value="MDH6503987.1"/>
    <property type="molecule type" value="Genomic_DNA"/>
</dbReference>
<dbReference type="InterPro" id="IPR050266">
    <property type="entry name" value="AB_hydrolase_sf"/>
</dbReference>
<accession>A0AA43MA42</accession>
<organism evidence="2 3">
    <name type="scientific">Polynucleobacter sphagniphilus</name>
    <dbReference type="NCBI Taxonomy" id="1743169"/>
    <lineage>
        <taxon>Bacteria</taxon>
        <taxon>Pseudomonadati</taxon>
        <taxon>Pseudomonadota</taxon>
        <taxon>Betaproteobacteria</taxon>
        <taxon>Burkholderiales</taxon>
        <taxon>Burkholderiaceae</taxon>
        <taxon>Polynucleobacter</taxon>
    </lineage>
</organism>
<comment type="caution">
    <text evidence="2">The sequence shown here is derived from an EMBL/GenBank/DDBJ whole genome shotgun (WGS) entry which is preliminary data.</text>
</comment>
<dbReference type="GO" id="GO:0016020">
    <property type="term" value="C:membrane"/>
    <property type="evidence" value="ECO:0007669"/>
    <property type="project" value="TreeGrafter"/>
</dbReference>
<dbReference type="InterPro" id="IPR029058">
    <property type="entry name" value="AB_hydrolase_fold"/>
</dbReference>
<gene>
    <name evidence="2" type="ORF">M2127_001291</name>
</gene>
<dbReference type="Gene3D" id="3.40.50.1820">
    <property type="entry name" value="alpha/beta hydrolase"/>
    <property type="match status" value="1"/>
</dbReference>
<name>A0AA43MA42_9BURK</name>
<proteinExistence type="predicted"/>
<evidence type="ECO:0000313" key="3">
    <source>
        <dbReference type="Proteomes" id="UP001161160"/>
    </source>
</evidence>
<dbReference type="Pfam" id="PF12146">
    <property type="entry name" value="Hydrolase_4"/>
    <property type="match status" value="1"/>
</dbReference>
<dbReference type="AlphaFoldDB" id="A0AA43MA42"/>
<dbReference type="RefSeq" id="WP_076023891.1">
    <property type="nucleotide sequence ID" value="NZ_JAQFIK010000004.1"/>
</dbReference>
<protein>
    <submittedName>
        <fullName evidence="2">Pimeloyl-ACP methyl ester carboxylesterase</fullName>
    </submittedName>
</protein>
<dbReference type="GeneID" id="83596181"/>